<protein>
    <submittedName>
        <fullName evidence="1">Uncharacterized protein</fullName>
    </submittedName>
</protein>
<accession>A0A3B0X6Z0</accession>
<gene>
    <name evidence="1" type="ORF">MNBD_GAMMA08-641</name>
</gene>
<name>A0A3B0X6Z0_9ZZZZ</name>
<dbReference type="AlphaFoldDB" id="A0A3B0X6Z0"/>
<sequence>MEKYNEKTTLIFISLILSSFSGQSFSAIYEVSFNGWFTMYDSSGNPIQNFSEPADSPMQGWRTPVTGIATWDDVALVGTDNLDPFTFLGGIMSVDTVNAVAIGDGFGNLGH</sequence>
<dbReference type="EMBL" id="UOFH01000066">
    <property type="protein sequence ID" value="VAW59242.1"/>
    <property type="molecule type" value="Genomic_DNA"/>
</dbReference>
<reference evidence="1" key="1">
    <citation type="submission" date="2018-06" db="EMBL/GenBank/DDBJ databases">
        <authorList>
            <person name="Zhirakovskaya E."/>
        </authorList>
    </citation>
    <scope>NUCLEOTIDE SEQUENCE</scope>
</reference>
<evidence type="ECO:0000313" key="1">
    <source>
        <dbReference type="EMBL" id="VAW59242.1"/>
    </source>
</evidence>
<organism evidence="1">
    <name type="scientific">hydrothermal vent metagenome</name>
    <dbReference type="NCBI Taxonomy" id="652676"/>
    <lineage>
        <taxon>unclassified sequences</taxon>
        <taxon>metagenomes</taxon>
        <taxon>ecological metagenomes</taxon>
    </lineage>
</organism>
<proteinExistence type="predicted"/>